<evidence type="ECO:0000313" key="7">
    <source>
        <dbReference type="EMBL" id="REC54725.1"/>
    </source>
</evidence>
<dbReference type="GO" id="GO:0016020">
    <property type="term" value="C:membrane"/>
    <property type="evidence" value="ECO:0007669"/>
    <property type="project" value="UniProtKB-SubCell"/>
</dbReference>
<feature type="transmembrane region" description="Helical" evidence="5">
    <location>
        <begin position="47"/>
        <end position="66"/>
    </location>
</feature>
<accession>A0A3D9BMG8</accession>
<protein>
    <recommendedName>
        <fullName evidence="6">Yip1 domain-containing protein</fullName>
    </recommendedName>
</protein>
<gene>
    <name evidence="7" type="ORF">DRF62_08450</name>
</gene>
<evidence type="ECO:0000256" key="2">
    <source>
        <dbReference type="ARBA" id="ARBA00022692"/>
    </source>
</evidence>
<keyword evidence="2 5" id="KW-0812">Transmembrane</keyword>
<keyword evidence="4 5" id="KW-0472">Membrane</keyword>
<name>A0A3D9BMG8_9FLAO</name>
<keyword evidence="3 5" id="KW-1133">Transmembrane helix</keyword>
<sequence>METKNTEDQFEEFEKYDALSDQDIFTKIWTEPKRVFKFINDTQYEKYLYILMIFAGIVRAFDRASAKDMGDNSSLFSIVFSCIIGGGMLGWISYYIYAALLSWSGKWLNGAGNTSSIYRMMAYAMIPSIMGLVFVFFQIAVYGQDYFKSNTDYLESNIVGSIVFWISFTIEILLSLASLVFMVIGLSEVQKFSIGKAVANLILPIAFIVVPILIIVLIAFLVKV</sequence>
<dbReference type="RefSeq" id="WP_115949931.1">
    <property type="nucleotide sequence ID" value="NZ_QNVS01000020.1"/>
</dbReference>
<dbReference type="Proteomes" id="UP000256512">
    <property type="component" value="Unassembled WGS sequence"/>
</dbReference>
<comment type="caution">
    <text evidence="7">The sequence shown here is derived from an EMBL/GenBank/DDBJ whole genome shotgun (WGS) entry which is preliminary data.</text>
</comment>
<comment type="subcellular location">
    <subcellularLocation>
        <location evidence="1">Membrane</location>
        <topology evidence="1">Multi-pass membrane protein</topology>
    </subcellularLocation>
</comment>
<feature type="transmembrane region" description="Helical" evidence="5">
    <location>
        <begin position="78"/>
        <end position="100"/>
    </location>
</feature>
<feature type="domain" description="Yip1" evidence="6">
    <location>
        <begin position="28"/>
        <end position="214"/>
    </location>
</feature>
<reference evidence="7 8" key="1">
    <citation type="journal article" date="2006" name="Int. J. Syst. Evol. Microbiol.">
        <title>Chryseobacterium piscium sp. nov., isolated from fish of the South Atlantic Ocean off South Africa.</title>
        <authorList>
            <person name="de Beer H."/>
            <person name="Hugo C.J."/>
            <person name="Jooste P.J."/>
            <person name="Vancanneyt M."/>
            <person name="Coenye T."/>
            <person name="Vandamme P."/>
        </authorList>
    </citation>
    <scope>NUCLEOTIDE SEQUENCE [LARGE SCALE GENOMIC DNA]</scope>
    <source>
        <strain evidence="7 8">CCUG 51923</strain>
    </source>
</reference>
<organism evidence="7 8">
    <name type="scientific">Chryseobacterium piscium</name>
    <dbReference type="NCBI Taxonomy" id="333702"/>
    <lineage>
        <taxon>Bacteria</taxon>
        <taxon>Pseudomonadati</taxon>
        <taxon>Bacteroidota</taxon>
        <taxon>Flavobacteriia</taxon>
        <taxon>Flavobacteriales</taxon>
        <taxon>Weeksellaceae</taxon>
        <taxon>Chryseobacterium group</taxon>
        <taxon>Chryseobacterium</taxon>
    </lineage>
</organism>
<evidence type="ECO:0000313" key="8">
    <source>
        <dbReference type="Proteomes" id="UP000256512"/>
    </source>
</evidence>
<feature type="transmembrane region" description="Helical" evidence="5">
    <location>
        <begin position="162"/>
        <end position="186"/>
    </location>
</feature>
<dbReference type="Pfam" id="PF04893">
    <property type="entry name" value="Yip1"/>
    <property type="match status" value="1"/>
</dbReference>
<feature type="transmembrane region" description="Helical" evidence="5">
    <location>
        <begin position="121"/>
        <end position="142"/>
    </location>
</feature>
<evidence type="ECO:0000259" key="6">
    <source>
        <dbReference type="Pfam" id="PF04893"/>
    </source>
</evidence>
<keyword evidence="8" id="KW-1185">Reference proteome</keyword>
<dbReference type="AlphaFoldDB" id="A0A3D9BMG8"/>
<feature type="transmembrane region" description="Helical" evidence="5">
    <location>
        <begin position="198"/>
        <end position="222"/>
    </location>
</feature>
<evidence type="ECO:0000256" key="5">
    <source>
        <dbReference type="SAM" id="Phobius"/>
    </source>
</evidence>
<dbReference type="InterPro" id="IPR006977">
    <property type="entry name" value="Yip1_dom"/>
</dbReference>
<evidence type="ECO:0000256" key="4">
    <source>
        <dbReference type="ARBA" id="ARBA00023136"/>
    </source>
</evidence>
<dbReference type="EMBL" id="QNVS01000020">
    <property type="protein sequence ID" value="REC54725.1"/>
    <property type="molecule type" value="Genomic_DNA"/>
</dbReference>
<proteinExistence type="predicted"/>
<evidence type="ECO:0000256" key="1">
    <source>
        <dbReference type="ARBA" id="ARBA00004141"/>
    </source>
</evidence>
<evidence type="ECO:0000256" key="3">
    <source>
        <dbReference type="ARBA" id="ARBA00022989"/>
    </source>
</evidence>